<dbReference type="AlphaFoldDB" id="Q83FP7"/>
<dbReference type="KEGG" id="twh:TWT_669"/>
<organism evidence="1 2">
    <name type="scientific">Tropheryma whipplei (strain Twist)</name>
    <name type="common">Whipple's bacillus</name>
    <dbReference type="NCBI Taxonomy" id="203267"/>
    <lineage>
        <taxon>Bacteria</taxon>
        <taxon>Bacillati</taxon>
        <taxon>Actinomycetota</taxon>
        <taxon>Actinomycetes</taxon>
        <taxon>Micrococcales</taxon>
        <taxon>Tropherymataceae</taxon>
        <taxon>Tropheryma</taxon>
    </lineage>
</organism>
<name>Q83FP7_TROWT</name>
<evidence type="ECO:0000313" key="2">
    <source>
        <dbReference type="Proteomes" id="UP000002200"/>
    </source>
</evidence>
<dbReference type="Proteomes" id="UP000002200">
    <property type="component" value="Chromosome"/>
</dbReference>
<dbReference type="eggNOG" id="COG1112">
    <property type="taxonomic scope" value="Bacteria"/>
</dbReference>
<dbReference type="STRING" id="203267.TWT_669"/>
<accession>Q83FP7</accession>
<evidence type="ECO:0000313" key="1">
    <source>
        <dbReference type="EMBL" id="AAO44766.1"/>
    </source>
</evidence>
<protein>
    <submittedName>
        <fullName evidence="1">Uncharacterized protein</fullName>
    </submittedName>
</protein>
<dbReference type="HOGENOM" id="CLU_000788_1_0_11"/>
<proteinExistence type="predicted"/>
<reference evidence="1 2" key="1">
    <citation type="journal article" date="2003" name="Genome Res.">
        <title>Tropheryma whipplei twist: a human pathogenic Actinobacteria with a reduced genome.</title>
        <authorList>
            <person name="Raoult D."/>
            <person name="Ogata H."/>
            <person name="Audic S."/>
            <person name="Robert C."/>
            <person name="Suhre K."/>
            <person name="Drancourt M."/>
            <person name="Claverie J.-M."/>
        </authorList>
    </citation>
    <scope>NUCLEOTIDE SEQUENCE [LARGE SCALE GENOMIC DNA]</scope>
    <source>
        <strain evidence="1 2">Twist</strain>
    </source>
</reference>
<gene>
    <name evidence="1" type="ordered locus">TWT_669</name>
</gene>
<dbReference type="OrthoDB" id="9757917at2"/>
<keyword evidence="2" id="KW-1185">Reference proteome</keyword>
<dbReference type="EMBL" id="AE014184">
    <property type="protein sequence ID" value="AAO44766.1"/>
    <property type="molecule type" value="Genomic_DNA"/>
</dbReference>
<sequence length="1172" mass="130126">MHTDGILTLNGFLEGKIASLGGINPLLHYHDSGLSGIELSKAHPGGIPQFVTGKTVLLSHLVRDEIALKEARQAASNLVAKGNNLLSFRGIHSIHLAIGLTKWTFKSVGYCAPVLLQPVAMRVYRNDFQMKLMGYPVFNAELSVALLEQYGISLDPESFVTLATESGNFKPQPVIEHLRLMTSSIDDFKVFPRLVVSCFFHPARSMLIDFQKVTDNPFVSALIGRREELDLIRTDKSLKLPDASNQLLLEADDEQKLVVSAILEGRSLAIRTTPGAQVTQAVVNVIGGMLANNKRVLVVSARQAHFNDIRNHLRRLGLAGLGVSIPRIRHDLIDSIRRNEGARPLHMLEVNDALVRLRRVLLDYRRALHGKDDAIGVSPLDAIEKLAYLSLLEHPPSSAVRFDKGSLEKLSRRKGEAADLLRKTAELGEFECGPGDSLWYGISFATNEDALAAHNLAKHLFAIGLPILFDKSDALISQTNMRSFKTLDELRAILECFQDSRDILEIFRPEIFGLSLEELIEATSPRRRSPGLSSGKRRQLKKLVREYLLPGVRVQGLHDNLVKIRQLRLLWDRYSPAGTTPKIPVGVADVKVMFEKVKSDIASLNKLFANLHLMNVPRIELMKIFESLAADSESIKHIKQRTDIRDQLREIGIGDLLEDLSIRHVPPSRVSDELDLAWWQSVLEFFLKNRSALLGGNTSVIERLEQDFKLVYRASMAAAGTLLAWNMAESWKVALVDYPDEAIELKDLLLKGHLVPEKLFGKAPNLAKVLSPVWFASPYSVHQLSCDFDTVIVLGAGELSIAESLGIVSRGKQIVAFGDPITEFPEHFDIASFGANEEIYPRKTSYFTSRDTQEESLFSKLSEILPSLEMNNSHRPYGLIGIANSGFYKNKITGLPWAGNFLGQQSVTFHYVPDGTGLPDRVTSLVEAVDAEVNFVTSLVAKHIADESCMVVTPSLKMATRIRQELKKYDDQLLAKKSSEPFIVVDPRQALSYTRDRVIFTLGYGLTPIGGVMSGFGPLDGDDGEKLIAIALTRARRCLDIVGCFQPEKIDTKRLKKGPALLMKLLSSYNPLNTDSSFETAGSMLDDLARRLELVGIKVRVNYCAVLPLAAGYANRAVAVDIDNTFDDLHDALSLRPRTLEELGWIYMKVHSFELFTSPDEVAGRIKHALGV</sequence>
<dbReference type="SUPFAM" id="SSF52540">
    <property type="entry name" value="P-loop containing nucleoside triphosphate hydrolases"/>
    <property type="match status" value="1"/>
</dbReference>
<dbReference type="RefSeq" id="WP_011102721.1">
    <property type="nucleotide sequence ID" value="NC_004572.3"/>
</dbReference>
<dbReference type="InterPro" id="IPR027417">
    <property type="entry name" value="P-loop_NTPase"/>
</dbReference>